<protein>
    <recommendedName>
        <fullName evidence="1">F-box domain-containing protein</fullName>
    </recommendedName>
</protein>
<feature type="domain" description="F-box" evidence="1">
    <location>
        <begin position="68"/>
        <end position="104"/>
    </location>
</feature>
<dbReference type="Proteomes" id="UP001152747">
    <property type="component" value="Unassembled WGS sequence"/>
</dbReference>
<keyword evidence="3" id="KW-1185">Reference proteome</keyword>
<dbReference type="EMBL" id="CANHGI010000006">
    <property type="protein sequence ID" value="CAI5454086.1"/>
    <property type="molecule type" value="Genomic_DNA"/>
</dbReference>
<comment type="caution">
    <text evidence="2">The sequence shown here is derived from an EMBL/GenBank/DDBJ whole genome shotgun (WGS) entry which is preliminary data.</text>
</comment>
<organism evidence="2 3">
    <name type="scientific">Caenorhabditis angaria</name>
    <dbReference type="NCBI Taxonomy" id="860376"/>
    <lineage>
        <taxon>Eukaryota</taxon>
        <taxon>Metazoa</taxon>
        <taxon>Ecdysozoa</taxon>
        <taxon>Nematoda</taxon>
        <taxon>Chromadorea</taxon>
        <taxon>Rhabditida</taxon>
        <taxon>Rhabditina</taxon>
        <taxon>Rhabditomorpha</taxon>
        <taxon>Rhabditoidea</taxon>
        <taxon>Rhabditidae</taxon>
        <taxon>Peloderinae</taxon>
        <taxon>Caenorhabditis</taxon>
    </lineage>
</organism>
<evidence type="ECO:0000259" key="1">
    <source>
        <dbReference type="PROSITE" id="PS50181"/>
    </source>
</evidence>
<dbReference type="InterPro" id="IPR001810">
    <property type="entry name" value="F-box_dom"/>
</dbReference>
<accession>A0A9P1IZW1</accession>
<gene>
    <name evidence="2" type="ORF">CAMP_LOCUS16723</name>
</gene>
<evidence type="ECO:0000313" key="3">
    <source>
        <dbReference type="Proteomes" id="UP001152747"/>
    </source>
</evidence>
<name>A0A9P1IZW1_9PELO</name>
<sequence>MIGRKDGREKIAIMIYDLSSLASFAFAKVQQLTLKMDLALFDDERVESVEDFIRRENADDYKLVNDGINYIDTMPIKIIDKIFEYLTTKEIFDMQYVSPSLRDFSIPYCRTHKFDEDDVTIINDKYHVVPYESLMSIVMPEICVSEPFLFVFPMEGELQTRWMSPEQVTYESSTILQNLTHPAGFFKNVSKFTVWDIALNDVIEYIKLMPKLEELTIVKVPMSEEKFCEIVDAIQLNDQVEFLLSIDGSVEYSDRLTEHFLEKTNNLQTRCIKLTDDDRTIASNKVETFQEYFKSQIDARPRRENEKSCMSYGSIGTEHHGFFRQMSKRYWPDESWRWR</sequence>
<dbReference type="AlphaFoldDB" id="A0A9P1IZW1"/>
<evidence type="ECO:0000313" key="2">
    <source>
        <dbReference type="EMBL" id="CAI5454086.1"/>
    </source>
</evidence>
<reference evidence="2" key="1">
    <citation type="submission" date="2022-11" db="EMBL/GenBank/DDBJ databases">
        <authorList>
            <person name="Kikuchi T."/>
        </authorList>
    </citation>
    <scope>NUCLEOTIDE SEQUENCE</scope>
    <source>
        <strain evidence="2">PS1010</strain>
    </source>
</reference>
<proteinExistence type="predicted"/>
<dbReference type="PROSITE" id="PS50181">
    <property type="entry name" value="FBOX"/>
    <property type="match status" value="1"/>
</dbReference>